<organism evidence="1 2">
    <name type="scientific">Setomelanomma holmii</name>
    <dbReference type="NCBI Taxonomy" id="210430"/>
    <lineage>
        <taxon>Eukaryota</taxon>
        <taxon>Fungi</taxon>
        <taxon>Dikarya</taxon>
        <taxon>Ascomycota</taxon>
        <taxon>Pezizomycotina</taxon>
        <taxon>Dothideomycetes</taxon>
        <taxon>Pleosporomycetidae</taxon>
        <taxon>Pleosporales</taxon>
        <taxon>Pleosporineae</taxon>
        <taxon>Phaeosphaeriaceae</taxon>
        <taxon>Setomelanomma</taxon>
    </lineage>
</organism>
<gene>
    <name evidence="1" type="ORF">EK21DRAFT_86564</name>
</gene>
<accession>A0A9P4HDL5</accession>
<sequence>MSWELDEYRNMYARAMIEATGPDGDGKYTIKSAIYEALNAALYGGHNGGSVPDLVNRVLMNMTSTRMLEQADVLDVLGRRDWEQGEWKVTREIADLVAPQSEVEPVEPFCAE</sequence>
<evidence type="ECO:0000313" key="1">
    <source>
        <dbReference type="EMBL" id="KAF2033131.1"/>
    </source>
</evidence>
<dbReference type="Proteomes" id="UP000799777">
    <property type="component" value="Unassembled WGS sequence"/>
</dbReference>
<proteinExistence type="predicted"/>
<reference evidence="1" key="1">
    <citation type="journal article" date="2020" name="Stud. Mycol.">
        <title>101 Dothideomycetes genomes: a test case for predicting lifestyles and emergence of pathogens.</title>
        <authorList>
            <person name="Haridas S."/>
            <person name="Albert R."/>
            <person name="Binder M."/>
            <person name="Bloem J."/>
            <person name="Labutti K."/>
            <person name="Salamov A."/>
            <person name="Andreopoulos B."/>
            <person name="Baker S."/>
            <person name="Barry K."/>
            <person name="Bills G."/>
            <person name="Bluhm B."/>
            <person name="Cannon C."/>
            <person name="Castanera R."/>
            <person name="Culley D."/>
            <person name="Daum C."/>
            <person name="Ezra D."/>
            <person name="Gonzalez J."/>
            <person name="Henrissat B."/>
            <person name="Kuo A."/>
            <person name="Liang C."/>
            <person name="Lipzen A."/>
            <person name="Lutzoni F."/>
            <person name="Magnuson J."/>
            <person name="Mondo S."/>
            <person name="Nolan M."/>
            <person name="Ohm R."/>
            <person name="Pangilinan J."/>
            <person name="Park H.-J."/>
            <person name="Ramirez L."/>
            <person name="Alfaro M."/>
            <person name="Sun H."/>
            <person name="Tritt A."/>
            <person name="Yoshinaga Y."/>
            <person name="Zwiers L.-H."/>
            <person name="Turgeon B."/>
            <person name="Goodwin S."/>
            <person name="Spatafora J."/>
            <person name="Crous P."/>
            <person name="Grigoriev I."/>
        </authorList>
    </citation>
    <scope>NUCLEOTIDE SEQUENCE</scope>
    <source>
        <strain evidence="1">CBS 110217</strain>
    </source>
</reference>
<keyword evidence="2" id="KW-1185">Reference proteome</keyword>
<comment type="caution">
    <text evidence="1">The sequence shown here is derived from an EMBL/GenBank/DDBJ whole genome shotgun (WGS) entry which is preliminary data.</text>
</comment>
<name>A0A9P4HDL5_9PLEO</name>
<protein>
    <submittedName>
        <fullName evidence="1">Uncharacterized protein</fullName>
    </submittedName>
</protein>
<dbReference type="AlphaFoldDB" id="A0A9P4HDL5"/>
<evidence type="ECO:0000313" key="2">
    <source>
        <dbReference type="Proteomes" id="UP000799777"/>
    </source>
</evidence>
<dbReference type="OrthoDB" id="10003767at2759"/>
<dbReference type="EMBL" id="ML978168">
    <property type="protein sequence ID" value="KAF2033131.1"/>
    <property type="molecule type" value="Genomic_DNA"/>
</dbReference>